<dbReference type="Gene3D" id="1.10.357.10">
    <property type="entry name" value="Tetracycline Repressor, domain 2"/>
    <property type="match status" value="1"/>
</dbReference>
<dbReference type="Pfam" id="PF00440">
    <property type="entry name" value="TetR_N"/>
    <property type="match status" value="1"/>
</dbReference>
<dbReference type="EMBL" id="BORT01000008">
    <property type="protein sequence ID" value="GIO47416.1"/>
    <property type="molecule type" value="Genomic_DNA"/>
</dbReference>
<dbReference type="SUPFAM" id="SSF46689">
    <property type="entry name" value="Homeodomain-like"/>
    <property type="match status" value="1"/>
</dbReference>
<dbReference type="InterPro" id="IPR001647">
    <property type="entry name" value="HTH_TetR"/>
</dbReference>
<proteinExistence type="predicted"/>
<dbReference type="PROSITE" id="PS01081">
    <property type="entry name" value="HTH_TETR_1"/>
    <property type="match status" value="1"/>
</dbReference>
<organism evidence="4 5">
    <name type="scientific">Paenibacillus azoreducens</name>
    <dbReference type="NCBI Taxonomy" id="116718"/>
    <lineage>
        <taxon>Bacteria</taxon>
        <taxon>Bacillati</taxon>
        <taxon>Bacillota</taxon>
        <taxon>Bacilli</taxon>
        <taxon>Bacillales</taxon>
        <taxon>Paenibacillaceae</taxon>
        <taxon>Paenibacillus</taxon>
    </lineage>
</organism>
<name>A0A919YB02_9BACL</name>
<dbReference type="InterPro" id="IPR050109">
    <property type="entry name" value="HTH-type_TetR-like_transc_reg"/>
</dbReference>
<dbReference type="InterPro" id="IPR023772">
    <property type="entry name" value="DNA-bd_HTH_TetR-type_CS"/>
</dbReference>
<gene>
    <name evidence="4" type="ORF">J34TS1_21810</name>
</gene>
<dbReference type="Proteomes" id="UP000682811">
    <property type="component" value="Unassembled WGS sequence"/>
</dbReference>
<dbReference type="GO" id="GO:0000976">
    <property type="term" value="F:transcription cis-regulatory region binding"/>
    <property type="evidence" value="ECO:0007669"/>
    <property type="project" value="TreeGrafter"/>
</dbReference>
<sequence>MPSKEASPSRRDQIIDAAVASFAEHGYYKTTTANVAKAAGVTQPYVFHFFKSKEDLFIAVLERAKGKIEEAFVNVEAPPEQLVEVMGRAFGQLMKTHRDEMLVTMQAFTTSEPGIRAIVRNHFTSIHQTVILRFERSGIPNAKFAASMFIGSGLIITMSEVLEAPELSPWSNK</sequence>
<dbReference type="PANTHER" id="PTHR30055:SF226">
    <property type="entry name" value="HTH-TYPE TRANSCRIPTIONAL REGULATOR PKSA"/>
    <property type="match status" value="1"/>
</dbReference>
<dbReference type="PROSITE" id="PS50977">
    <property type="entry name" value="HTH_TETR_2"/>
    <property type="match status" value="1"/>
</dbReference>
<protein>
    <recommendedName>
        <fullName evidence="3">HTH tetR-type domain-containing protein</fullName>
    </recommendedName>
</protein>
<dbReference type="AlphaFoldDB" id="A0A919YB02"/>
<accession>A0A919YB02</accession>
<evidence type="ECO:0000259" key="3">
    <source>
        <dbReference type="PROSITE" id="PS50977"/>
    </source>
</evidence>
<evidence type="ECO:0000256" key="2">
    <source>
        <dbReference type="PROSITE-ProRule" id="PRU00335"/>
    </source>
</evidence>
<dbReference type="RefSeq" id="WP_212978285.1">
    <property type="nucleotide sequence ID" value="NZ_AP025343.1"/>
</dbReference>
<reference evidence="4 5" key="1">
    <citation type="submission" date="2021-03" db="EMBL/GenBank/DDBJ databases">
        <title>Antimicrobial resistance genes in bacteria isolated from Japanese honey, and their potential for conferring macrolide and lincosamide resistance in the American foulbrood pathogen Paenibacillus larvae.</title>
        <authorList>
            <person name="Okamoto M."/>
            <person name="Kumagai M."/>
            <person name="Kanamori H."/>
            <person name="Takamatsu D."/>
        </authorList>
    </citation>
    <scope>NUCLEOTIDE SEQUENCE [LARGE SCALE GENOMIC DNA]</scope>
    <source>
        <strain evidence="4 5">J34TS1</strain>
    </source>
</reference>
<evidence type="ECO:0000313" key="5">
    <source>
        <dbReference type="Proteomes" id="UP000682811"/>
    </source>
</evidence>
<feature type="DNA-binding region" description="H-T-H motif" evidence="2">
    <location>
        <begin position="31"/>
        <end position="50"/>
    </location>
</feature>
<dbReference type="InterPro" id="IPR009057">
    <property type="entry name" value="Homeodomain-like_sf"/>
</dbReference>
<feature type="domain" description="HTH tetR-type" evidence="3">
    <location>
        <begin position="8"/>
        <end position="68"/>
    </location>
</feature>
<dbReference type="GO" id="GO:0003700">
    <property type="term" value="F:DNA-binding transcription factor activity"/>
    <property type="evidence" value="ECO:0007669"/>
    <property type="project" value="TreeGrafter"/>
</dbReference>
<keyword evidence="5" id="KW-1185">Reference proteome</keyword>
<keyword evidence="1 2" id="KW-0238">DNA-binding</keyword>
<dbReference type="PANTHER" id="PTHR30055">
    <property type="entry name" value="HTH-TYPE TRANSCRIPTIONAL REGULATOR RUTR"/>
    <property type="match status" value="1"/>
</dbReference>
<comment type="caution">
    <text evidence="4">The sequence shown here is derived from an EMBL/GenBank/DDBJ whole genome shotgun (WGS) entry which is preliminary data.</text>
</comment>
<evidence type="ECO:0000313" key="4">
    <source>
        <dbReference type="EMBL" id="GIO47416.1"/>
    </source>
</evidence>
<evidence type="ECO:0000256" key="1">
    <source>
        <dbReference type="ARBA" id="ARBA00023125"/>
    </source>
</evidence>
<dbReference type="PRINTS" id="PR00455">
    <property type="entry name" value="HTHTETR"/>
</dbReference>